<evidence type="ECO:0000256" key="6">
    <source>
        <dbReference type="ARBA" id="ARBA00022989"/>
    </source>
</evidence>
<name>A0AAD7HB89_9AGAR</name>
<sequence length="406" mass="45887">MWSSDPFDLSQRRPVTLKNFFLVSLPPVVLYHVTNILAILGPRTFFYRLALLPVTLLLAYRATVLVDIAKGLYPSEPEKFDYMNQASVLVMFTVLTRSLVRTFGGTPRRTRGTSEYTVPTRKQLVFDAFDLTFGLRGIGWNFSANMKVAAYTRPLDAYIIPTLRSLAMHVVVFDFLHYFAQCIGPDTLGSTAGGSIYDMSISDPFVRCLRSTALTFLVGLLIYGAIQIGHDVFSLIAVTLFRQSPAEWPPLFDGPWFATSLTDFWAARWHQVFRQDFIAIGARPMYLVAGRSGAVIGAFLVSGMLHYVGLWGMAKGADVRVIYFFLVMAVGVILEAVWRHFSGSRVQGWMGWIWTCVWILRFGPLMTDPWCISGIMGSVFLPQPIRPSVRLHRFLIDIYHNRNSTY</sequence>
<organism evidence="10 11">
    <name type="scientific">Mycena maculata</name>
    <dbReference type="NCBI Taxonomy" id="230809"/>
    <lineage>
        <taxon>Eukaryota</taxon>
        <taxon>Fungi</taxon>
        <taxon>Dikarya</taxon>
        <taxon>Basidiomycota</taxon>
        <taxon>Agaricomycotina</taxon>
        <taxon>Agaricomycetes</taxon>
        <taxon>Agaricomycetidae</taxon>
        <taxon>Agaricales</taxon>
        <taxon>Marasmiineae</taxon>
        <taxon>Mycenaceae</taxon>
        <taxon>Mycena</taxon>
    </lineage>
</organism>
<evidence type="ECO:0000259" key="9">
    <source>
        <dbReference type="Pfam" id="PF13813"/>
    </source>
</evidence>
<evidence type="ECO:0000256" key="7">
    <source>
        <dbReference type="ARBA" id="ARBA00023136"/>
    </source>
</evidence>
<keyword evidence="11" id="KW-1185">Reference proteome</keyword>
<dbReference type="InterPro" id="IPR044851">
    <property type="entry name" value="Wax_synthase"/>
</dbReference>
<dbReference type="Pfam" id="PF13813">
    <property type="entry name" value="MBOAT_2"/>
    <property type="match status" value="1"/>
</dbReference>
<feature type="transmembrane region" description="Helical" evidence="8">
    <location>
        <begin position="45"/>
        <end position="62"/>
    </location>
</feature>
<evidence type="ECO:0000256" key="5">
    <source>
        <dbReference type="ARBA" id="ARBA00022692"/>
    </source>
</evidence>
<dbReference type="EMBL" id="JARJLG010000327">
    <property type="protein sequence ID" value="KAJ7716824.1"/>
    <property type="molecule type" value="Genomic_DNA"/>
</dbReference>
<dbReference type="GO" id="GO:0006629">
    <property type="term" value="P:lipid metabolic process"/>
    <property type="evidence" value="ECO:0007669"/>
    <property type="project" value="InterPro"/>
</dbReference>
<comment type="pathway">
    <text evidence="2">Secondary metabolite biosynthesis.</text>
</comment>
<dbReference type="PANTHER" id="PTHR31595:SF57">
    <property type="entry name" value="OS04G0481900 PROTEIN"/>
    <property type="match status" value="1"/>
</dbReference>
<evidence type="ECO:0000313" key="10">
    <source>
        <dbReference type="EMBL" id="KAJ7716824.1"/>
    </source>
</evidence>
<evidence type="ECO:0000256" key="3">
    <source>
        <dbReference type="ARBA" id="ARBA00007282"/>
    </source>
</evidence>
<gene>
    <name evidence="10" type="ORF">DFH07DRAFT_348900</name>
</gene>
<comment type="similarity">
    <text evidence="3">Belongs to the wax synthase family.</text>
</comment>
<evidence type="ECO:0000256" key="8">
    <source>
        <dbReference type="SAM" id="Phobius"/>
    </source>
</evidence>
<keyword evidence="6 8" id="KW-1133">Transmembrane helix</keyword>
<accession>A0AAD7HB89</accession>
<reference evidence="10" key="1">
    <citation type="submission" date="2023-03" db="EMBL/GenBank/DDBJ databases">
        <title>Massive genome expansion in bonnet fungi (Mycena s.s.) driven by repeated elements and novel gene families across ecological guilds.</title>
        <authorList>
            <consortium name="Lawrence Berkeley National Laboratory"/>
            <person name="Harder C.B."/>
            <person name="Miyauchi S."/>
            <person name="Viragh M."/>
            <person name="Kuo A."/>
            <person name="Thoen E."/>
            <person name="Andreopoulos B."/>
            <person name="Lu D."/>
            <person name="Skrede I."/>
            <person name="Drula E."/>
            <person name="Henrissat B."/>
            <person name="Morin E."/>
            <person name="Kohler A."/>
            <person name="Barry K."/>
            <person name="LaButti K."/>
            <person name="Morin E."/>
            <person name="Salamov A."/>
            <person name="Lipzen A."/>
            <person name="Mereny Z."/>
            <person name="Hegedus B."/>
            <person name="Baldrian P."/>
            <person name="Stursova M."/>
            <person name="Weitz H."/>
            <person name="Taylor A."/>
            <person name="Grigoriev I.V."/>
            <person name="Nagy L.G."/>
            <person name="Martin F."/>
            <person name="Kauserud H."/>
        </authorList>
    </citation>
    <scope>NUCLEOTIDE SEQUENCE</scope>
    <source>
        <strain evidence="10">CBHHK188m</strain>
    </source>
</reference>
<keyword evidence="5 8" id="KW-0812">Transmembrane</keyword>
<comment type="caution">
    <text evidence="10">The sequence shown here is derived from an EMBL/GenBank/DDBJ whole genome shotgun (WGS) entry which is preliminary data.</text>
</comment>
<evidence type="ECO:0000256" key="4">
    <source>
        <dbReference type="ARBA" id="ARBA00022679"/>
    </source>
</evidence>
<dbReference type="InterPro" id="IPR032805">
    <property type="entry name" value="Wax_synthase_dom"/>
</dbReference>
<keyword evidence="7 8" id="KW-0472">Membrane</keyword>
<evidence type="ECO:0000256" key="1">
    <source>
        <dbReference type="ARBA" id="ARBA00004141"/>
    </source>
</evidence>
<dbReference type="AlphaFoldDB" id="A0AAD7HB89"/>
<dbReference type="Proteomes" id="UP001215280">
    <property type="component" value="Unassembled WGS sequence"/>
</dbReference>
<keyword evidence="4 10" id="KW-0808">Transferase</keyword>
<feature type="transmembrane region" description="Helical" evidence="8">
    <location>
        <begin position="294"/>
        <end position="314"/>
    </location>
</feature>
<dbReference type="PANTHER" id="PTHR31595">
    <property type="entry name" value="LONG-CHAIN-ALCOHOL O-FATTY-ACYLTRANSFERASE 3-RELATED"/>
    <property type="match status" value="1"/>
</dbReference>
<feature type="transmembrane region" description="Helical" evidence="8">
    <location>
        <begin position="82"/>
        <end position="100"/>
    </location>
</feature>
<feature type="transmembrane region" description="Helical" evidence="8">
    <location>
        <begin position="214"/>
        <end position="241"/>
    </location>
</feature>
<comment type="subcellular location">
    <subcellularLocation>
        <location evidence="1">Membrane</location>
        <topology evidence="1">Multi-pass membrane protein</topology>
    </subcellularLocation>
</comment>
<feature type="transmembrane region" description="Helical" evidence="8">
    <location>
        <begin position="321"/>
        <end position="338"/>
    </location>
</feature>
<dbReference type="GO" id="GO:0016020">
    <property type="term" value="C:membrane"/>
    <property type="evidence" value="ECO:0007669"/>
    <property type="project" value="UniProtKB-SubCell"/>
</dbReference>
<proteinExistence type="inferred from homology"/>
<feature type="domain" description="Wax synthase" evidence="9">
    <location>
        <begin position="248"/>
        <end position="326"/>
    </location>
</feature>
<dbReference type="GO" id="GO:0008374">
    <property type="term" value="F:O-acyltransferase activity"/>
    <property type="evidence" value="ECO:0007669"/>
    <property type="project" value="InterPro"/>
</dbReference>
<evidence type="ECO:0000313" key="11">
    <source>
        <dbReference type="Proteomes" id="UP001215280"/>
    </source>
</evidence>
<protein>
    <submittedName>
        <fullName evidence="10">Membrane bound O-acyl transferase family-domain-containing protein</fullName>
    </submittedName>
</protein>
<evidence type="ECO:0000256" key="2">
    <source>
        <dbReference type="ARBA" id="ARBA00005179"/>
    </source>
</evidence>
<feature type="transmembrane region" description="Helical" evidence="8">
    <location>
        <begin position="20"/>
        <end position="38"/>
    </location>
</feature>